<dbReference type="SUPFAM" id="SSF53187">
    <property type="entry name" value="Zn-dependent exopeptidases"/>
    <property type="match status" value="1"/>
</dbReference>
<dbReference type="Gene3D" id="2.60.40.3120">
    <property type="match status" value="1"/>
</dbReference>
<dbReference type="PROSITE" id="PS52035">
    <property type="entry name" value="PEPTIDASE_M14"/>
    <property type="match status" value="1"/>
</dbReference>
<dbReference type="PANTHER" id="PTHR12756:SF11">
    <property type="entry name" value="CYTOSOLIC CARBOXYPEPTIDASE 1"/>
    <property type="match status" value="1"/>
</dbReference>
<dbReference type="Pfam" id="PF00246">
    <property type="entry name" value="Peptidase_M14"/>
    <property type="match status" value="1"/>
</dbReference>
<comment type="cofactor">
    <cofactor evidence="1">
        <name>Zn(2+)</name>
        <dbReference type="ChEBI" id="CHEBI:29105"/>
    </cofactor>
</comment>
<organism evidence="5 6">
    <name type="scientific">Paraburkholderia tropica</name>
    <dbReference type="NCBI Taxonomy" id="92647"/>
    <lineage>
        <taxon>Bacteria</taxon>
        <taxon>Pseudomonadati</taxon>
        <taxon>Pseudomonadota</taxon>
        <taxon>Betaproteobacteria</taxon>
        <taxon>Burkholderiales</taxon>
        <taxon>Burkholderiaceae</taxon>
        <taxon>Paraburkholderia</taxon>
    </lineage>
</organism>
<evidence type="ECO:0000259" key="3">
    <source>
        <dbReference type="PROSITE" id="PS52035"/>
    </source>
</evidence>
<reference evidence="4 7" key="2">
    <citation type="submission" date="2018-05" db="EMBL/GenBank/DDBJ databases">
        <title>Genomic Encyclopedia of Type Strains, Phase IV (KMG-V): Genome sequencing to study the core and pangenomes of soil and plant-associated prokaryotes.</title>
        <authorList>
            <person name="Whitman W."/>
        </authorList>
    </citation>
    <scope>NUCLEOTIDE SEQUENCE [LARGE SCALE GENOMIC DNA]</scope>
    <source>
        <strain evidence="4 7">SIr-6563</strain>
    </source>
</reference>
<evidence type="ECO:0000313" key="6">
    <source>
        <dbReference type="Proteomes" id="UP000183529"/>
    </source>
</evidence>
<evidence type="ECO:0000313" key="4">
    <source>
        <dbReference type="EMBL" id="PXX16495.1"/>
    </source>
</evidence>
<dbReference type="GO" id="GO:0004181">
    <property type="term" value="F:metallocarboxypeptidase activity"/>
    <property type="evidence" value="ECO:0007669"/>
    <property type="project" value="InterPro"/>
</dbReference>
<sequence>MTISISSQFDAGAIEVLSCEQPDDIRLRVRPDNQSEFAQWFYFRLTGARGEPCTMTFENASACAFPEGWRDYQAVASYDRVNWFRVPTSYDGKALTIEHTPDFDSIYYAYFEPYGEERHSEFLGALQQLPHATLSELGQSVEGRPMSLLSLGMPGDTTPEGKPKQTVWIIARQHPGESMAEWFVEGLVKRLAGWGDWSGDPVARKLLDRAIFHIVPNMNPDGSVHGNLRTNAVGANLNREWMEPDAQRSPEVLVVRDAIEQTGCDLFFDIHGDETLPYVFVAGSEMLPGFTDQQRTEQKAFIDAFKIASPDFQDKHGYEASRYREDALKLASKYIGHRYGCLSLTLEMPFKDNANLPDERVGWNGERSASLGAAMLQAILHHVETFA</sequence>
<feature type="active site" description="Proton donor/acceptor" evidence="2">
    <location>
        <position position="347"/>
    </location>
</feature>
<dbReference type="CDD" id="cd06234">
    <property type="entry name" value="M14_PaCCP-like"/>
    <property type="match status" value="1"/>
</dbReference>
<dbReference type="InterPro" id="IPR050821">
    <property type="entry name" value="Cytosolic_carboxypeptidase"/>
</dbReference>
<dbReference type="SMART" id="SM00631">
    <property type="entry name" value="Zn_pept"/>
    <property type="match status" value="1"/>
</dbReference>
<evidence type="ECO:0000256" key="1">
    <source>
        <dbReference type="ARBA" id="ARBA00001947"/>
    </source>
</evidence>
<dbReference type="OrthoDB" id="5490902at2"/>
<dbReference type="InterPro" id="IPR040626">
    <property type="entry name" value="Pepdidase_M14_N"/>
</dbReference>
<dbReference type="AlphaFoldDB" id="A0A1A5X375"/>
<dbReference type="GeneID" id="61301818"/>
<comment type="similarity">
    <text evidence="2">Belongs to the peptidase M14 family.</text>
</comment>
<reference evidence="5 6" key="1">
    <citation type="submission" date="2016-10" db="EMBL/GenBank/DDBJ databases">
        <authorList>
            <person name="Varghese N."/>
            <person name="Submissions S."/>
        </authorList>
    </citation>
    <scope>NUCLEOTIDE SEQUENCE [LARGE SCALE GENOMIC DNA]</scope>
    <source>
        <strain evidence="5 6">LMG 22274</strain>
    </source>
</reference>
<name>A0A1A5X375_9BURK</name>
<evidence type="ECO:0000313" key="7">
    <source>
        <dbReference type="Proteomes" id="UP000247515"/>
    </source>
</evidence>
<dbReference type="GO" id="GO:0006508">
    <property type="term" value="P:proteolysis"/>
    <property type="evidence" value="ECO:0007669"/>
    <property type="project" value="InterPro"/>
</dbReference>
<dbReference type="Proteomes" id="UP000247515">
    <property type="component" value="Unassembled WGS sequence"/>
</dbReference>
<accession>A0A1A5X375</accession>
<feature type="domain" description="Peptidase M14" evidence="3">
    <location>
        <begin position="112"/>
        <end position="383"/>
    </location>
</feature>
<evidence type="ECO:0000256" key="2">
    <source>
        <dbReference type="PROSITE-ProRule" id="PRU01379"/>
    </source>
</evidence>
<keyword evidence="7" id="KW-1185">Reference proteome</keyword>
<dbReference type="Proteomes" id="UP000183529">
    <property type="component" value="Unassembled WGS sequence"/>
</dbReference>
<dbReference type="EMBL" id="FNZM01000011">
    <property type="protein sequence ID" value="SEJ96677.1"/>
    <property type="molecule type" value="Genomic_DNA"/>
</dbReference>
<dbReference type="Gene3D" id="3.40.630.10">
    <property type="entry name" value="Zn peptidases"/>
    <property type="match status" value="1"/>
</dbReference>
<dbReference type="EMBL" id="QJJV01000008">
    <property type="protein sequence ID" value="PXX16495.1"/>
    <property type="molecule type" value="Genomic_DNA"/>
</dbReference>
<comment type="caution">
    <text evidence="5">The sequence shown here is derived from an EMBL/GenBank/DDBJ whole genome shotgun (WGS) entry which is preliminary data.</text>
</comment>
<dbReference type="InterPro" id="IPR000834">
    <property type="entry name" value="Peptidase_M14"/>
</dbReference>
<dbReference type="PANTHER" id="PTHR12756">
    <property type="entry name" value="CYTOSOLIC CARBOXYPEPTIDASE"/>
    <property type="match status" value="1"/>
</dbReference>
<dbReference type="GO" id="GO:0008270">
    <property type="term" value="F:zinc ion binding"/>
    <property type="evidence" value="ECO:0007669"/>
    <property type="project" value="InterPro"/>
</dbReference>
<proteinExistence type="inferred from homology"/>
<evidence type="ECO:0000313" key="5">
    <source>
        <dbReference type="EMBL" id="SEJ96677.1"/>
    </source>
</evidence>
<dbReference type="Pfam" id="PF18027">
    <property type="entry name" value="Pepdidase_M14_N"/>
    <property type="match status" value="1"/>
</dbReference>
<gene>
    <name evidence="4" type="ORF">C7400_108304</name>
    <name evidence="5" type="ORF">SAMN05216550_111302</name>
</gene>
<protein>
    <submittedName>
        <fullName evidence="5">Murein tripeptide amidase MpaA</fullName>
    </submittedName>
</protein>
<dbReference type="RefSeq" id="WP_065064626.1">
    <property type="nucleotide sequence ID" value="NZ_CADFGN010000011.1"/>
</dbReference>